<dbReference type="InterPro" id="IPR019412">
    <property type="entry name" value="IML2/TPR_39"/>
</dbReference>
<sequence length="626" mass="71650">FSLVESVRSLDSPISESMADGDTAMPHETTFEKPERPRFLSFEERSQSSTIDCEAKFCKESGEEFLDAYDTPQMSESKELLDSISETQIAMNLFLNNEFQMAEDRMAAQAQKSMYHALGYSAIVFIKATMTLDTQDVERAMRVSKDAAAVIDAYRTKFSISDSFYRLSGQMRALTDQELHAELCYAESLLFCSILTFLHDESLSSFVRGALKIRACYQSYRECGRLLKSEIWGGRDWRIKAQFESGTHLGVGTFNLLLSTLPTKILRLLEVVGFSGDKDIGMFELQECTSMTGTLRATLCSLVLLSWHLIAEFLVGAANPDIDICQKLLSPLNNSYPQGAIVLFFRARLNIVMGKIDPGIYFFNKSIDVQDVYRQFHHICFWELLILRFMFAYSYLRQWAHAANYAKRLRDDSRWSKCVYTYTLAILINADENVPRRAEAVEHLLKMVPDSRVRIAGKSLPFEKFCALKASRFLKTGSLLLAHYEFLYLWNGFAVMAANTKLIEPILEDIDATWGRFHKENADHDEKCLFLLLRGVCLRLLRNFFQAEQCFNEIVANAGELQDHSYLAPYAVFELAQLRADERREDDAKQLLEKARSYKGYPLETRLHFRIHGRCEALGARTPLPH</sequence>
<reference evidence="3" key="1">
    <citation type="submission" date="2022-11" db="UniProtKB">
        <authorList>
            <consortium name="WormBaseParasite"/>
        </authorList>
    </citation>
    <scope>IDENTIFICATION</scope>
</reference>
<protein>
    <submittedName>
        <fullName evidence="3">Tetratricopeptide repeat protein 39B</fullName>
    </submittedName>
</protein>
<dbReference type="SUPFAM" id="SSF48452">
    <property type="entry name" value="TPR-like"/>
    <property type="match status" value="1"/>
</dbReference>
<keyword evidence="2" id="KW-1185">Reference proteome</keyword>
<dbReference type="PANTHER" id="PTHR31859:SF9">
    <property type="entry name" value="TETRATRICOPEPTIDE REPEAT PROTEIN 39B"/>
    <property type="match status" value="1"/>
</dbReference>
<name>A0A915ASF5_PARUN</name>
<evidence type="ECO:0000313" key="2">
    <source>
        <dbReference type="Proteomes" id="UP000887569"/>
    </source>
</evidence>
<organism evidence="2 3">
    <name type="scientific">Parascaris univalens</name>
    <name type="common">Nematode worm</name>
    <dbReference type="NCBI Taxonomy" id="6257"/>
    <lineage>
        <taxon>Eukaryota</taxon>
        <taxon>Metazoa</taxon>
        <taxon>Ecdysozoa</taxon>
        <taxon>Nematoda</taxon>
        <taxon>Chromadorea</taxon>
        <taxon>Rhabditida</taxon>
        <taxon>Spirurina</taxon>
        <taxon>Ascaridomorpha</taxon>
        <taxon>Ascaridoidea</taxon>
        <taxon>Ascarididae</taxon>
        <taxon>Parascaris</taxon>
    </lineage>
</organism>
<dbReference type="Proteomes" id="UP000887569">
    <property type="component" value="Unplaced"/>
</dbReference>
<accession>A0A915ASF5</accession>
<dbReference type="WBParaSite" id="PgR014X_g125_t02">
    <property type="protein sequence ID" value="PgR014X_g125_t02"/>
    <property type="gene ID" value="PgR014X_g125"/>
</dbReference>
<feature type="region of interest" description="Disordered" evidence="1">
    <location>
        <begin position="1"/>
        <end position="29"/>
    </location>
</feature>
<dbReference type="InterPro" id="IPR011990">
    <property type="entry name" value="TPR-like_helical_dom_sf"/>
</dbReference>
<dbReference type="AlphaFoldDB" id="A0A915ASF5"/>
<dbReference type="Pfam" id="PF10300">
    <property type="entry name" value="Iml2-TPR_39"/>
    <property type="match status" value="1"/>
</dbReference>
<proteinExistence type="predicted"/>
<evidence type="ECO:0000313" key="3">
    <source>
        <dbReference type="WBParaSite" id="PgR014X_g125_t02"/>
    </source>
</evidence>
<dbReference type="PANTHER" id="PTHR31859">
    <property type="entry name" value="TETRATRICOPEPTIDE REPEAT PROTEIN 39 FAMILY MEMBER"/>
    <property type="match status" value="1"/>
</dbReference>
<evidence type="ECO:0000256" key="1">
    <source>
        <dbReference type="SAM" id="MobiDB-lite"/>
    </source>
</evidence>